<feature type="compositionally biased region" description="Acidic residues" evidence="5">
    <location>
        <begin position="129"/>
        <end position="161"/>
    </location>
</feature>
<dbReference type="Pfam" id="PF00628">
    <property type="entry name" value="PHD"/>
    <property type="match status" value="1"/>
</dbReference>
<evidence type="ECO:0000313" key="8">
    <source>
        <dbReference type="Proteomes" id="UP001190700"/>
    </source>
</evidence>
<dbReference type="InterPro" id="IPR026741">
    <property type="entry name" value="SNO"/>
</dbReference>
<feature type="region of interest" description="Disordered" evidence="5">
    <location>
        <begin position="72"/>
        <end position="206"/>
    </location>
</feature>
<dbReference type="EMBL" id="LGRX02004337">
    <property type="protein sequence ID" value="KAK3280596.1"/>
    <property type="molecule type" value="Genomic_DNA"/>
</dbReference>
<dbReference type="InterPro" id="IPR019787">
    <property type="entry name" value="Znf_PHD-finger"/>
</dbReference>
<dbReference type="InterPro" id="IPR011011">
    <property type="entry name" value="Znf_FYVE_PHD"/>
</dbReference>
<dbReference type="InterPro" id="IPR001965">
    <property type="entry name" value="Znf_PHD"/>
</dbReference>
<dbReference type="GO" id="GO:0042393">
    <property type="term" value="F:histone binding"/>
    <property type="evidence" value="ECO:0007669"/>
    <property type="project" value="TreeGrafter"/>
</dbReference>
<feature type="domain" description="PHD-type" evidence="6">
    <location>
        <begin position="2"/>
        <end position="53"/>
    </location>
</feature>
<evidence type="ECO:0000259" key="6">
    <source>
        <dbReference type="PROSITE" id="PS50016"/>
    </source>
</evidence>
<keyword evidence="1" id="KW-0479">Metal-binding</keyword>
<dbReference type="GO" id="GO:0006355">
    <property type="term" value="P:regulation of DNA-templated transcription"/>
    <property type="evidence" value="ECO:0007669"/>
    <property type="project" value="InterPro"/>
</dbReference>
<name>A0AAE0GNF2_9CHLO</name>
<proteinExistence type="predicted"/>
<dbReference type="GO" id="GO:0031490">
    <property type="term" value="F:chromatin DNA binding"/>
    <property type="evidence" value="ECO:0007669"/>
    <property type="project" value="TreeGrafter"/>
</dbReference>
<dbReference type="SUPFAM" id="SSF57903">
    <property type="entry name" value="FYVE/PHD zinc finger"/>
    <property type="match status" value="1"/>
</dbReference>
<evidence type="ECO:0000256" key="2">
    <source>
        <dbReference type="ARBA" id="ARBA00022771"/>
    </source>
</evidence>
<sequence length="536" mass="58872">MRVVCRQICKKIDTGEDSLICDKCDMPYHPSCLTPKLTSIPEGDWFCPRCTSPAEEKADTGAVQEAVVEEVGVSSADVSKETLAQPRRPGRRAAQSDAQCHDADDMDEGAAGPARRSRRNAQVKKYCEDESDDGDEDFINDEQSEDEDDDEASEDDDEASDDDGHFKKRKSKSKPAKAAAKAKKVKMETKVEAETPAPGGEAKQDEMEMVPSAELNELRGLLLQGIEALELPPNPLDHLTDLCGGPSVVAEMTGRKEQLVRQEDGSVLCQRRCENVSLKMLNMHERETFMKGDKLLAIISEAASTGISLQADRRAKNQRRRLHLTLELPWSADKAIQQFGRSHRSNQVSAPVYRIAVTPCGGERRFASAAAKRLQSLGALLKGDRRAMGAGVDLKAFDIDNKYGQRALNRMYSDIVNGSEPMPGVTLPILLRGPHGGFYQMAREALFCVGIVDVSRGGHVSIAKKYEGKVDIFLNRLLGLPIDDQMVLFNYFSDTFDAMTMEAKSKGQFDDGIVSLKAEGVSLQVRAVLAPPLAFH</sequence>
<dbReference type="Gene3D" id="3.30.40.10">
    <property type="entry name" value="Zinc/RING finger domain, C3HC4 (zinc finger)"/>
    <property type="match status" value="1"/>
</dbReference>
<gene>
    <name evidence="7" type="ORF">CYMTET_11574</name>
</gene>
<evidence type="ECO:0000256" key="4">
    <source>
        <dbReference type="PROSITE-ProRule" id="PRU00146"/>
    </source>
</evidence>
<dbReference type="InterPro" id="IPR013083">
    <property type="entry name" value="Znf_RING/FYVE/PHD"/>
</dbReference>
<accession>A0AAE0GNF2</accession>
<dbReference type="GO" id="GO:0005634">
    <property type="term" value="C:nucleus"/>
    <property type="evidence" value="ECO:0007669"/>
    <property type="project" value="TreeGrafter"/>
</dbReference>
<dbReference type="Proteomes" id="UP001190700">
    <property type="component" value="Unassembled WGS sequence"/>
</dbReference>
<dbReference type="PANTHER" id="PTHR12706">
    <property type="entry name" value="STRAWBERRY NOTCH-RELATED"/>
    <property type="match status" value="1"/>
</dbReference>
<dbReference type="InterPro" id="IPR026937">
    <property type="entry name" value="SBNO_Helicase_C_dom"/>
</dbReference>
<evidence type="ECO:0000256" key="5">
    <source>
        <dbReference type="SAM" id="MobiDB-lite"/>
    </source>
</evidence>
<feature type="compositionally biased region" description="Basic residues" evidence="5">
    <location>
        <begin position="166"/>
        <end position="184"/>
    </location>
</feature>
<comment type="caution">
    <text evidence="7">The sequence shown here is derived from an EMBL/GenBank/DDBJ whole genome shotgun (WGS) entry which is preliminary data.</text>
</comment>
<evidence type="ECO:0000313" key="7">
    <source>
        <dbReference type="EMBL" id="KAK3280596.1"/>
    </source>
</evidence>
<protein>
    <recommendedName>
        <fullName evidence="6">PHD-type domain-containing protein</fullName>
    </recommendedName>
</protein>
<dbReference type="PROSITE" id="PS50016">
    <property type="entry name" value="ZF_PHD_2"/>
    <property type="match status" value="1"/>
</dbReference>
<evidence type="ECO:0000256" key="3">
    <source>
        <dbReference type="ARBA" id="ARBA00022833"/>
    </source>
</evidence>
<keyword evidence="8" id="KW-1185">Reference proteome</keyword>
<dbReference type="CDD" id="cd15545">
    <property type="entry name" value="PHD_BAZ2A_like"/>
    <property type="match status" value="1"/>
</dbReference>
<dbReference type="Pfam" id="PF13871">
    <property type="entry name" value="Helicase_C_4"/>
    <property type="match status" value="1"/>
</dbReference>
<dbReference type="SMART" id="SM00249">
    <property type="entry name" value="PHD"/>
    <property type="match status" value="1"/>
</dbReference>
<dbReference type="AlphaFoldDB" id="A0AAE0GNF2"/>
<keyword evidence="2 4" id="KW-0863">Zinc-finger</keyword>
<dbReference type="GO" id="GO:0008270">
    <property type="term" value="F:zinc ion binding"/>
    <property type="evidence" value="ECO:0007669"/>
    <property type="project" value="UniProtKB-KW"/>
</dbReference>
<evidence type="ECO:0000256" key="1">
    <source>
        <dbReference type="ARBA" id="ARBA00022723"/>
    </source>
</evidence>
<feature type="compositionally biased region" description="Low complexity" evidence="5">
    <location>
        <begin position="84"/>
        <end position="95"/>
    </location>
</feature>
<keyword evidence="3" id="KW-0862">Zinc</keyword>
<organism evidence="7 8">
    <name type="scientific">Cymbomonas tetramitiformis</name>
    <dbReference type="NCBI Taxonomy" id="36881"/>
    <lineage>
        <taxon>Eukaryota</taxon>
        <taxon>Viridiplantae</taxon>
        <taxon>Chlorophyta</taxon>
        <taxon>Pyramimonadophyceae</taxon>
        <taxon>Pyramimonadales</taxon>
        <taxon>Pyramimonadaceae</taxon>
        <taxon>Cymbomonas</taxon>
    </lineage>
</organism>
<dbReference type="PANTHER" id="PTHR12706:SF30">
    <property type="entry name" value="PROTEIN STRAWBERRY NOTCH-RELATED"/>
    <property type="match status" value="1"/>
</dbReference>
<reference evidence="7 8" key="1">
    <citation type="journal article" date="2015" name="Genome Biol. Evol.">
        <title>Comparative Genomics of a Bacterivorous Green Alga Reveals Evolutionary Causalities and Consequences of Phago-Mixotrophic Mode of Nutrition.</title>
        <authorList>
            <person name="Burns J.A."/>
            <person name="Paasch A."/>
            <person name="Narechania A."/>
            <person name="Kim E."/>
        </authorList>
    </citation>
    <scope>NUCLEOTIDE SEQUENCE [LARGE SCALE GENOMIC DNA]</scope>
    <source>
        <strain evidence="7 8">PLY_AMNH</strain>
    </source>
</reference>